<protein>
    <submittedName>
        <fullName evidence="4">Nematode cuticle collagen and Collagen triple helix repeat domain containing protein</fullName>
    </submittedName>
</protein>
<evidence type="ECO:0000313" key="5">
    <source>
        <dbReference type="EMBL" id="CDL94185.1"/>
    </source>
</evidence>
<dbReference type="PANTHER" id="PTHR24637:SF236">
    <property type="entry name" value="NEMATODE CUTICLE COLLAGEN N-TERMINAL DOMAIN-CONTAINING PROTEIN"/>
    <property type="match status" value="1"/>
</dbReference>
<feature type="compositionally biased region" description="Low complexity" evidence="2">
    <location>
        <begin position="215"/>
        <end position="232"/>
    </location>
</feature>
<comment type="caution">
    <text evidence="4">The sequence shown here is derived from an EMBL/GenBank/DDBJ whole genome shotgun (WGS) entry which is preliminary data.</text>
</comment>
<feature type="region of interest" description="Disordered" evidence="2">
    <location>
        <begin position="100"/>
        <end position="136"/>
    </location>
</feature>
<feature type="compositionally biased region" description="Low complexity" evidence="2">
    <location>
        <begin position="180"/>
        <end position="190"/>
    </location>
</feature>
<dbReference type="OrthoDB" id="6380629at2759"/>
<keyword evidence="4" id="KW-0176">Collagen</keyword>
<dbReference type="InterPro" id="IPR008160">
    <property type="entry name" value="Collagen"/>
</dbReference>
<reference evidence="4" key="2">
    <citation type="submission" date="2013-05" db="EMBL/GenBank/DDBJ databases">
        <title>The genome and transcriptome of Haemonchus contortus: a key model parasite for drug and vaccine discovery.</title>
        <authorList>
            <person name="Laing R."/>
            <person name="Kikuchi T."/>
            <person name="Martinelli A."/>
            <person name="Tsai I.J."/>
            <person name="Beech R.N."/>
            <person name="Redman E."/>
            <person name="Holroyd N."/>
            <person name="Bartley D.J."/>
            <person name="Beasley H."/>
            <person name="Britton C."/>
            <person name="Curran D."/>
            <person name="Devaney E."/>
            <person name="Gilabert A."/>
            <person name="Jackson F."/>
            <person name="Hunt M."/>
            <person name="Johnston S."/>
            <person name="Kryukov I."/>
            <person name="Li K."/>
            <person name="Morrison A.A."/>
            <person name="Reid A.J."/>
            <person name="Sargison N."/>
            <person name="Saunders G."/>
            <person name="Wasmuth J.D."/>
            <person name="Wolstenholme A."/>
            <person name="Berriman M."/>
            <person name="Gilleard J.S."/>
            <person name="Cotton J.A."/>
        </authorList>
    </citation>
    <scope>NUCLEOTIDE SEQUENCE [LARGE SCALE GENOMIC DNA]</scope>
    <source>
        <strain evidence="4">ISE/inbred ISE</strain>
    </source>
</reference>
<accession>W6NDL5</accession>
<organism evidence="4">
    <name type="scientific">Haemonchus contortus</name>
    <name type="common">Barber pole worm</name>
    <dbReference type="NCBI Taxonomy" id="6289"/>
    <lineage>
        <taxon>Eukaryota</taxon>
        <taxon>Metazoa</taxon>
        <taxon>Ecdysozoa</taxon>
        <taxon>Nematoda</taxon>
        <taxon>Chromadorea</taxon>
        <taxon>Rhabditida</taxon>
        <taxon>Rhabditina</taxon>
        <taxon>Rhabditomorpha</taxon>
        <taxon>Strongyloidea</taxon>
        <taxon>Trichostrongylidae</taxon>
        <taxon>Haemonchus</taxon>
    </lineage>
</organism>
<evidence type="ECO:0000256" key="2">
    <source>
        <dbReference type="SAM" id="MobiDB-lite"/>
    </source>
</evidence>
<dbReference type="AlphaFoldDB" id="W6NDL5"/>
<dbReference type="EMBL" id="CAVP010055890">
    <property type="protein sequence ID" value="CDL94185.1"/>
    <property type="molecule type" value="Genomic_DNA"/>
</dbReference>
<reference evidence="4" key="1">
    <citation type="submission" date="2013-03" db="EMBL/GenBank/DDBJ databases">
        <authorList>
            <person name="Aslett M."/>
        </authorList>
    </citation>
    <scope>NUCLEOTIDE SEQUENCE [LARGE SCALE GENOMIC DNA]</scope>
    <source>
        <strain evidence="4">ISE/inbred ISE</strain>
    </source>
</reference>
<dbReference type="EMBL" id="CAVP010055884">
    <property type="protein sequence ID" value="CDL94179.1"/>
    <property type="molecule type" value="Genomic_DNA"/>
</dbReference>
<name>W6NDL5_HAECO</name>
<gene>
    <name evidence="5" type="ORF">HCOI_00468500</name>
    <name evidence="4" type="ORF">HCOI_00469200</name>
</gene>
<feature type="compositionally biased region" description="Basic and acidic residues" evidence="2">
    <location>
        <begin position="279"/>
        <end position="294"/>
    </location>
</feature>
<feature type="compositionally biased region" description="Low complexity" evidence="2">
    <location>
        <begin position="244"/>
        <end position="256"/>
    </location>
</feature>
<dbReference type="PANTHER" id="PTHR24637">
    <property type="entry name" value="COLLAGEN"/>
    <property type="match status" value="1"/>
</dbReference>
<keyword evidence="3" id="KW-0812">Transmembrane</keyword>
<feature type="compositionally biased region" description="Pro residues" evidence="2">
    <location>
        <begin position="192"/>
        <end position="207"/>
    </location>
</feature>
<dbReference type="Pfam" id="PF01391">
    <property type="entry name" value="Collagen"/>
    <property type="match status" value="2"/>
</dbReference>
<feature type="transmembrane region" description="Helical" evidence="3">
    <location>
        <begin position="16"/>
        <end position="39"/>
    </location>
</feature>
<dbReference type="GO" id="GO:0005581">
    <property type="term" value="C:collagen trimer"/>
    <property type="evidence" value="ECO:0007669"/>
    <property type="project" value="UniProtKB-KW"/>
</dbReference>
<feature type="region of interest" description="Disordered" evidence="2">
    <location>
        <begin position="154"/>
        <end position="312"/>
    </location>
</feature>
<sequence length="361" mass="36910">MEEEKCPRILHRTSNIAILMSGVSLVALVTSIPTLFVMMNNIEEQLLESRLNYEGMSNFMWKDLISEGGKIRRTRRQTLYKTEHVVERPGYQQPVTKQTLVCPAGPKGPPGSRGLKGIDGQNGTPGKPGRSGNGLNGISGGECLPCPAGPPGLAGYKGKRGARGAKGEKGAPGPPGSNGNDGEPGPIGDPGHPGPPGASGPRGPPGEPAKGTIKGAPGPRGEMGPPGMPGDEGLPGERGDDMKPGPQGAPGPVGAPGDPGPDGIPGPAGKSGGDGADAEYCKCPDRSKKPKDSYDTGATSNAAAPRIASPLPESRAVFDEGVSGVRVAPPAIQHPNEAYSSKAAVSKRELAKLLRRKLVLL</sequence>
<evidence type="ECO:0000256" key="3">
    <source>
        <dbReference type="SAM" id="Phobius"/>
    </source>
</evidence>
<keyword evidence="1" id="KW-0677">Repeat</keyword>
<proteinExistence type="predicted"/>
<keyword evidence="3" id="KW-0472">Membrane</keyword>
<evidence type="ECO:0000256" key="1">
    <source>
        <dbReference type="ARBA" id="ARBA00022737"/>
    </source>
</evidence>
<keyword evidence="3" id="KW-1133">Transmembrane helix</keyword>
<evidence type="ECO:0000313" key="4">
    <source>
        <dbReference type="EMBL" id="CDL94179.1"/>
    </source>
</evidence>